<keyword evidence="2" id="KW-1185">Reference proteome</keyword>
<accession>A0A8R1YYL1</accession>
<proteinExistence type="predicted"/>
<sequence length="100" mass="11325">MFTVMSIFMAVAVAIYTAVGGSDPTRVAICSRIYRVFVSLTARVVFTAHRRTIAQIRNFVAFAVAGRMNRRPQPLLFPKRLPHPHHMAMDIERMLTTHAL</sequence>
<evidence type="ECO:0000313" key="1">
    <source>
        <dbReference type="EnsemblMetazoa" id="PPA41616.1"/>
    </source>
</evidence>
<gene>
    <name evidence="1" type="primary">WBGene00279985</name>
</gene>
<reference evidence="1" key="2">
    <citation type="submission" date="2022-06" db="UniProtKB">
        <authorList>
            <consortium name="EnsemblMetazoa"/>
        </authorList>
    </citation>
    <scope>IDENTIFICATION</scope>
    <source>
        <strain evidence="1">PS312</strain>
    </source>
</reference>
<dbReference type="Proteomes" id="UP000005239">
    <property type="component" value="Unassembled WGS sequence"/>
</dbReference>
<protein>
    <submittedName>
        <fullName evidence="1">Uncharacterized protein</fullName>
    </submittedName>
</protein>
<dbReference type="AlphaFoldDB" id="A0A2A6CLF9"/>
<evidence type="ECO:0000313" key="2">
    <source>
        <dbReference type="Proteomes" id="UP000005239"/>
    </source>
</evidence>
<reference evidence="2" key="1">
    <citation type="journal article" date="2008" name="Nat. Genet.">
        <title>The Pristionchus pacificus genome provides a unique perspective on nematode lifestyle and parasitism.</title>
        <authorList>
            <person name="Dieterich C."/>
            <person name="Clifton S.W."/>
            <person name="Schuster L.N."/>
            <person name="Chinwalla A."/>
            <person name="Delehaunty K."/>
            <person name="Dinkelacker I."/>
            <person name="Fulton L."/>
            <person name="Fulton R."/>
            <person name="Godfrey J."/>
            <person name="Minx P."/>
            <person name="Mitreva M."/>
            <person name="Roeseler W."/>
            <person name="Tian H."/>
            <person name="Witte H."/>
            <person name="Yang S.P."/>
            <person name="Wilson R.K."/>
            <person name="Sommer R.J."/>
        </authorList>
    </citation>
    <scope>NUCLEOTIDE SEQUENCE [LARGE SCALE GENOMIC DNA]</scope>
    <source>
        <strain evidence="2">PS312</strain>
    </source>
</reference>
<dbReference type="EnsemblMetazoa" id="PPA41616.1">
    <property type="protein sequence ID" value="PPA41616.1"/>
    <property type="gene ID" value="WBGene00279985"/>
</dbReference>
<name>A0A2A6CLF9_PRIPA</name>
<organism evidence="1 2">
    <name type="scientific">Pristionchus pacificus</name>
    <name type="common">Parasitic nematode worm</name>
    <dbReference type="NCBI Taxonomy" id="54126"/>
    <lineage>
        <taxon>Eukaryota</taxon>
        <taxon>Metazoa</taxon>
        <taxon>Ecdysozoa</taxon>
        <taxon>Nematoda</taxon>
        <taxon>Chromadorea</taxon>
        <taxon>Rhabditida</taxon>
        <taxon>Rhabditina</taxon>
        <taxon>Diplogasteromorpha</taxon>
        <taxon>Diplogasteroidea</taxon>
        <taxon>Neodiplogasteridae</taxon>
        <taxon>Pristionchus</taxon>
    </lineage>
</organism>
<accession>A0A2A6CLF9</accession>